<evidence type="ECO:0000256" key="1">
    <source>
        <dbReference type="SAM" id="Coils"/>
    </source>
</evidence>
<organism evidence="3 4">
    <name type="scientific">Batillaria attramentaria</name>
    <dbReference type="NCBI Taxonomy" id="370345"/>
    <lineage>
        <taxon>Eukaryota</taxon>
        <taxon>Metazoa</taxon>
        <taxon>Spiralia</taxon>
        <taxon>Lophotrochozoa</taxon>
        <taxon>Mollusca</taxon>
        <taxon>Gastropoda</taxon>
        <taxon>Caenogastropoda</taxon>
        <taxon>Sorbeoconcha</taxon>
        <taxon>Cerithioidea</taxon>
        <taxon>Batillariidae</taxon>
        <taxon>Batillaria</taxon>
    </lineage>
</organism>
<protein>
    <submittedName>
        <fullName evidence="3">Uncharacterized protein</fullName>
    </submittedName>
</protein>
<feature type="coiled-coil region" evidence="1">
    <location>
        <begin position="196"/>
        <end position="230"/>
    </location>
</feature>
<feature type="compositionally biased region" description="Polar residues" evidence="2">
    <location>
        <begin position="447"/>
        <end position="457"/>
    </location>
</feature>
<dbReference type="Gene3D" id="3.30.70.1820">
    <property type="entry name" value="L1 transposable element, RRM domain"/>
    <property type="match status" value="1"/>
</dbReference>
<dbReference type="InterPro" id="IPR004244">
    <property type="entry name" value="Transposase_22"/>
</dbReference>
<keyword evidence="4" id="KW-1185">Reference proteome</keyword>
<name>A0ABD0LTD1_9CAEN</name>
<feature type="region of interest" description="Disordered" evidence="2">
    <location>
        <begin position="365"/>
        <end position="482"/>
    </location>
</feature>
<dbReference type="PANTHER" id="PTHR11505">
    <property type="entry name" value="L1 TRANSPOSABLE ELEMENT-RELATED"/>
    <property type="match status" value="1"/>
</dbReference>
<feature type="compositionally biased region" description="Polar residues" evidence="2">
    <location>
        <begin position="400"/>
        <end position="410"/>
    </location>
</feature>
<evidence type="ECO:0000313" key="4">
    <source>
        <dbReference type="Proteomes" id="UP001519460"/>
    </source>
</evidence>
<dbReference type="AlphaFoldDB" id="A0ABD0LTD1"/>
<evidence type="ECO:0000313" key="3">
    <source>
        <dbReference type="EMBL" id="KAK7502880.1"/>
    </source>
</evidence>
<accession>A0ABD0LTD1</accession>
<feature type="compositionally biased region" description="Low complexity" evidence="2">
    <location>
        <begin position="411"/>
        <end position="421"/>
    </location>
</feature>
<proteinExistence type="predicted"/>
<evidence type="ECO:0000256" key="2">
    <source>
        <dbReference type="SAM" id="MobiDB-lite"/>
    </source>
</evidence>
<comment type="caution">
    <text evidence="3">The sequence shown here is derived from an EMBL/GenBank/DDBJ whole genome shotgun (WGS) entry which is preliminary data.</text>
</comment>
<dbReference type="Proteomes" id="UP001519460">
    <property type="component" value="Unassembled WGS sequence"/>
</dbReference>
<keyword evidence="1" id="KW-0175">Coiled coil</keyword>
<reference evidence="3 4" key="1">
    <citation type="journal article" date="2023" name="Sci. Data">
        <title>Genome assembly of the Korean intertidal mud-creeper Batillaria attramentaria.</title>
        <authorList>
            <person name="Patra A.K."/>
            <person name="Ho P.T."/>
            <person name="Jun S."/>
            <person name="Lee S.J."/>
            <person name="Kim Y."/>
            <person name="Won Y.J."/>
        </authorList>
    </citation>
    <scope>NUCLEOTIDE SEQUENCE [LARGE SCALE GENOMIC DNA]</scope>
    <source>
        <strain evidence="3">Wonlab-2016</strain>
    </source>
</reference>
<sequence length="482" mass="54048">MPVGGCEFRAVCGQFYWTLLYRTVKLADSRVRCFQYVPGDGYRRSDTVHLRATCPVLYWKYAYYKRTCVPSTFPRCLRPCTFVAVCAVTFAVATLIGDVEPNPGPITCTSSDNNHAGDNSGAGSAVPTADMLHQLMTSVRALTDAVSRIELSQNNLASGQDSMSKSMGVKLADMEQRFSQQLDSIRTDFRTCMNDIEARNSKCEILEAENSVLREKVEKMGTKLDDLENRSRRNNLIFYGIDMAQKESWADCETKVRHVIDRVLKISDRVSIERAHRVGDGIIVKFLSYKDRELVMSNVRKLKDTKYSVQEDVSPTVRAKQKGLVDMKRSLRSDNKRANIRYDKLYTDDGIYTFDLQTERIVLVEPKRKQSRPSTAESSARPPWATRHRIIRFHDRSLDSPGSSNGTTSFPGVGSSPRPSQGGSGCRQRQSSAMDGHYTLPQPLRDVNNTSTCSQPRAWSRGQAACVTPRLRSGSRPGFTGS</sequence>
<dbReference type="EMBL" id="JACVVK020000023">
    <property type="protein sequence ID" value="KAK7502880.1"/>
    <property type="molecule type" value="Genomic_DNA"/>
</dbReference>
<gene>
    <name evidence="3" type="ORF">BaRGS_00005829</name>
</gene>